<organism evidence="6 7">
    <name type="scientific">Paenibacillus tianmuensis</name>
    <dbReference type="NCBI Taxonomy" id="624147"/>
    <lineage>
        <taxon>Bacteria</taxon>
        <taxon>Bacillati</taxon>
        <taxon>Bacillota</taxon>
        <taxon>Bacilli</taxon>
        <taxon>Bacillales</taxon>
        <taxon>Paenibacillaceae</taxon>
        <taxon>Paenibacillus</taxon>
    </lineage>
</organism>
<accession>A0A1G4RIE6</accession>
<name>A0A1G4RIE6_9BACL</name>
<dbReference type="GO" id="GO:0000455">
    <property type="term" value="P:enzyme-directed rRNA pseudouridine synthesis"/>
    <property type="evidence" value="ECO:0007669"/>
    <property type="project" value="TreeGrafter"/>
</dbReference>
<comment type="function">
    <text evidence="4">Responsible for synthesis of pseudouridine from uracil.</text>
</comment>
<dbReference type="InterPro" id="IPR006145">
    <property type="entry name" value="PsdUridine_synth_RsuA/RluA"/>
</dbReference>
<dbReference type="GO" id="GO:0003723">
    <property type="term" value="F:RNA binding"/>
    <property type="evidence" value="ECO:0007669"/>
    <property type="project" value="InterPro"/>
</dbReference>
<feature type="domain" description="Pseudouridine synthase RsuA/RluA-like" evidence="5">
    <location>
        <begin position="92"/>
        <end position="242"/>
    </location>
</feature>
<dbReference type="InterPro" id="IPR020103">
    <property type="entry name" value="PsdUridine_synth_cat_dom_sf"/>
</dbReference>
<dbReference type="Pfam" id="PF00849">
    <property type="entry name" value="PseudoU_synth_2"/>
    <property type="match status" value="1"/>
</dbReference>
<proteinExistence type="inferred from homology"/>
<evidence type="ECO:0000256" key="3">
    <source>
        <dbReference type="PIRSR" id="PIRSR606225-1"/>
    </source>
</evidence>
<dbReference type="GO" id="GO:0140098">
    <property type="term" value="F:catalytic activity, acting on RNA"/>
    <property type="evidence" value="ECO:0007669"/>
    <property type="project" value="UniProtKB-ARBA"/>
</dbReference>
<evidence type="ECO:0000256" key="2">
    <source>
        <dbReference type="ARBA" id="ARBA00010876"/>
    </source>
</evidence>
<sequence>MSYYKPLEYIVPTEDDGMVLRTILQKRMGVSRKLLSRLKLTEQGITVNGERKYIDVKVRAGDRVAARMEMEVSDDILPQPLPIDILYEDDELLVLNKEAGMIVHPTHGHYTDTLANGVVHYWREKGESFRFRPVHRLDQETSGVLAVAKNPYVHQQISEEMQAHGLKKEYVALVHGVISSDEGTVDAPIDRNPLAPHVRIVTPTGYPAVTHYRVERRFREATLVRLWLETGRTHQIRVHMRHLGHPLLGDKMYGPGGTADEVDKAAAEGRIPEADGSQQWDGASAPLSEGIPVADRSATQPQAASSVCQAASPAADYGLERQALHACTLGLTHPVTRRRMEFHAPLPADMECCIKQLAQSEGAHEA</sequence>
<dbReference type="Gene3D" id="3.30.2350.10">
    <property type="entry name" value="Pseudouridine synthase"/>
    <property type="match status" value="2"/>
</dbReference>
<dbReference type="PANTHER" id="PTHR21600:SF44">
    <property type="entry name" value="RIBOSOMAL LARGE SUBUNIT PSEUDOURIDINE SYNTHASE D"/>
    <property type="match status" value="1"/>
</dbReference>
<dbReference type="CDD" id="cd02869">
    <property type="entry name" value="PseudoU_synth_RluA_like"/>
    <property type="match status" value="1"/>
</dbReference>
<protein>
    <recommendedName>
        <fullName evidence="4">Pseudouridine synthase</fullName>
        <ecNumber evidence="4">5.4.99.-</ecNumber>
    </recommendedName>
</protein>
<dbReference type="GO" id="GO:0009982">
    <property type="term" value="F:pseudouridine synthase activity"/>
    <property type="evidence" value="ECO:0007669"/>
    <property type="project" value="InterPro"/>
</dbReference>
<dbReference type="InterPro" id="IPR006225">
    <property type="entry name" value="PsdUridine_synth_RluC/D"/>
</dbReference>
<dbReference type="OrthoDB" id="9773999at2"/>
<keyword evidence="7" id="KW-1185">Reference proteome</keyword>
<dbReference type="SUPFAM" id="SSF55120">
    <property type="entry name" value="Pseudouridine synthase"/>
    <property type="match status" value="1"/>
</dbReference>
<dbReference type="PANTHER" id="PTHR21600">
    <property type="entry name" value="MITOCHONDRIAL RNA PSEUDOURIDINE SYNTHASE"/>
    <property type="match status" value="1"/>
</dbReference>
<reference evidence="7" key="1">
    <citation type="submission" date="2016-10" db="EMBL/GenBank/DDBJ databases">
        <authorList>
            <person name="Varghese N."/>
            <person name="Submissions S."/>
        </authorList>
    </citation>
    <scope>NUCLEOTIDE SEQUENCE [LARGE SCALE GENOMIC DNA]</scope>
    <source>
        <strain evidence="7">CGMCC 1.8946</strain>
    </source>
</reference>
<comment type="catalytic activity">
    <reaction evidence="1 4">
        <text>a uridine in RNA = a pseudouridine in RNA</text>
        <dbReference type="Rhea" id="RHEA:48348"/>
        <dbReference type="Rhea" id="RHEA-COMP:12068"/>
        <dbReference type="Rhea" id="RHEA-COMP:12069"/>
        <dbReference type="ChEBI" id="CHEBI:65314"/>
        <dbReference type="ChEBI" id="CHEBI:65315"/>
    </reaction>
</comment>
<evidence type="ECO:0000256" key="4">
    <source>
        <dbReference type="RuleBase" id="RU362028"/>
    </source>
</evidence>
<feature type="active site" evidence="3">
    <location>
        <position position="138"/>
    </location>
</feature>
<evidence type="ECO:0000259" key="5">
    <source>
        <dbReference type="Pfam" id="PF00849"/>
    </source>
</evidence>
<evidence type="ECO:0000313" key="6">
    <source>
        <dbReference type="EMBL" id="SCW56702.1"/>
    </source>
</evidence>
<evidence type="ECO:0000313" key="7">
    <source>
        <dbReference type="Proteomes" id="UP000198601"/>
    </source>
</evidence>
<dbReference type="EC" id="5.4.99.-" evidence="4"/>
<dbReference type="InterPro" id="IPR050188">
    <property type="entry name" value="RluA_PseudoU_synthase"/>
</dbReference>
<dbReference type="NCBIfam" id="TIGR00005">
    <property type="entry name" value="rluA_subfam"/>
    <property type="match status" value="1"/>
</dbReference>
<keyword evidence="4" id="KW-0413">Isomerase</keyword>
<dbReference type="Proteomes" id="UP000198601">
    <property type="component" value="Unassembled WGS sequence"/>
</dbReference>
<evidence type="ECO:0000256" key="1">
    <source>
        <dbReference type="ARBA" id="ARBA00000073"/>
    </source>
</evidence>
<dbReference type="RefSeq" id="WP_090671883.1">
    <property type="nucleotide sequence ID" value="NZ_FMTT01000016.1"/>
</dbReference>
<dbReference type="STRING" id="624147.SAMN04487970_101612"/>
<gene>
    <name evidence="6" type="ORF">SAMN04487970_101612</name>
</gene>
<dbReference type="AlphaFoldDB" id="A0A1G4RIE6"/>
<dbReference type="EMBL" id="FMTT01000016">
    <property type="protein sequence ID" value="SCW56702.1"/>
    <property type="molecule type" value="Genomic_DNA"/>
</dbReference>
<comment type="similarity">
    <text evidence="2 4">Belongs to the pseudouridine synthase RluA family.</text>
</comment>